<accession>A0A1X7UX34</accession>
<dbReference type="EnsemblMetazoa" id="Aqu2.1.32338_001">
    <property type="protein sequence ID" value="Aqu2.1.32338_001"/>
    <property type="gene ID" value="Aqu2.1.32338"/>
</dbReference>
<proteinExistence type="predicted"/>
<reference evidence="1" key="1">
    <citation type="submission" date="2017-05" db="UniProtKB">
        <authorList>
            <consortium name="EnsemblMetazoa"/>
        </authorList>
    </citation>
    <scope>IDENTIFICATION</scope>
</reference>
<organism evidence="1">
    <name type="scientific">Amphimedon queenslandica</name>
    <name type="common">Sponge</name>
    <dbReference type="NCBI Taxonomy" id="400682"/>
    <lineage>
        <taxon>Eukaryota</taxon>
        <taxon>Metazoa</taxon>
        <taxon>Porifera</taxon>
        <taxon>Demospongiae</taxon>
        <taxon>Heteroscleromorpha</taxon>
        <taxon>Haplosclerida</taxon>
        <taxon>Niphatidae</taxon>
        <taxon>Amphimedon</taxon>
    </lineage>
</organism>
<name>A0A1X7UX34_AMPQE</name>
<sequence length="128" mass="14646">MEQLCVLNHCGDSMYAPIAPCTSYVNLENNNEGDGHDPIYDHELYLDNVAALLADDNNDHQNLCSQNIEQNIGDIEDALTLDSISRRRFSDSDFKARIVSLNDSQKVHYEKFLEYVRAVHDCQIRTRV</sequence>
<protein>
    <submittedName>
        <fullName evidence="1">Uncharacterized protein</fullName>
    </submittedName>
</protein>
<evidence type="ECO:0000313" key="1">
    <source>
        <dbReference type="EnsemblMetazoa" id="Aqu2.1.32338_001"/>
    </source>
</evidence>
<dbReference type="AlphaFoldDB" id="A0A1X7UX34"/>
<dbReference type="OrthoDB" id="416437at2759"/>
<dbReference type="InParanoid" id="A0A1X7UX34"/>